<keyword evidence="3" id="KW-1185">Reference proteome</keyword>
<dbReference type="RefSeq" id="WP_268610178.1">
    <property type="nucleotide sequence ID" value="NZ_CP113797.1"/>
</dbReference>
<evidence type="ECO:0000313" key="3">
    <source>
        <dbReference type="Proteomes" id="UP001163152"/>
    </source>
</evidence>
<reference evidence="2" key="1">
    <citation type="submission" date="2022-12" db="EMBL/GenBank/DDBJ databases">
        <title>Polyphasic identification of a Novel Hot-Spring Cyanobacterium Ocullathermofonsia sinensis gen nov. sp. nov. and Genomic Insights on its Adaptations to the Thermal Habitat.</title>
        <authorList>
            <person name="Daroch M."/>
            <person name="Tang J."/>
            <person name="Jiang Y."/>
        </authorList>
    </citation>
    <scope>NUCLEOTIDE SEQUENCE</scope>
    <source>
        <strain evidence="2">PKUAC-SCTA174</strain>
    </source>
</reference>
<keyword evidence="1" id="KW-0812">Transmembrane</keyword>
<dbReference type="KEGG" id="tsin:OXH18_24570"/>
<name>A0A9E8ZFJ7_9CYAN</name>
<accession>A0A9E8ZFJ7</accession>
<evidence type="ECO:0000256" key="1">
    <source>
        <dbReference type="SAM" id="Phobius"/>
    </source>
</evidence>
<dbReference type="EMBL" id="CP113797">
    <property type="protein sequence ID" value="WAL60300.1"/>
    <property type="molecule type" value="Genomic_DNA"/>
</dbReference>
<proteinExistence type="predicted"/>
<keyword evidence="1" id="KW-1133">Transmembrane helix</keyword>
<feature type="transmembrane region" description="Helical" evidence="1">
    <location>
        <begin position="20"/>
        <end position="46"/>
    </location>
</feature>
<dbReference type="Proteomes" id="UP001163152">
    <property type="component" value="Chromosome"/>
</dbReference>
<keyword evidence="1" id="KW-0472">Membrane</keyword>
<dbReference type="AlphaFoldDB" id="A0A9E8ZFJ7"/>
<protein>
    <submittedName>
        <fullName evidence="2">Uncharacterized protein</fullName>
    </submittedName>
</protein>
<gene>
    <name evidence="2" type="ORF">OXH18_24570</name>
</gene>
<evidence type="ECO:0000313" key="2">
    <source>
        <dbReference type="EMBL" id="WAL60300.1"/>
    </source>
</evidence>
<organism evidence="2 3">
    <name type="scientific">Thermocoleostomius sinensis A174</name>
    <dbReference type="NCBI Taxonomy" id="2016057"/>
    <lineage>
        <taxon>Bacteria</taxon>
        <taxon>Bacillati</taxon>
        <taxon>Cyanobacteriota</taxon>
        <taxon>Cyanophyceae</taxon>
        <taxon>Oculatellales</taxon>
        <taxon>Oculatellaceae</taxon>
        <taxon>Thermocoleostomius</taxon>
    </lineage>
</organism>
<sequence>MFRSIPIYDLEICSMLVLENVWAALLAVAAIFIGYYALVYFIVVVMMKQGVPQQRQPRY</sequence>